<feature type="domain" description="DUF1858" evidence="1">
    <location>
        <begin position="7"/>
        <end position="58"/>
    </location>
</feature>
<dbReference type="SUPFAM" id="SSF140683">
    <property type="entry name" value="SP0561-like"/>
    <property type="match status" value="1"/>
</dbReference>
<organism evidence="2 3">
    <name type="scientific">Neoaquamicrobium sediminum</name>
    <dbReference type="NCBI Taxonomy" id="1849104"/>
    <lineage>
        <taxon>Bacteria</taxon>
        <taxon>Pseudomonadati</taxon>
        <taxon>Pseudomonadota</taxon>
        <taxon>Alphaproteobacteria</taxon>
        <taxon>Hyphomicrobiales</taxon>
        <taxon>Phyllobacteriaceae</taxon>
        <taxon>Neoaquamicrobium</taxon>
    </lineage>
</organism>
<dbReference type="PANTHER" id="PTHR39341:SF1">
    <property type="entry name" value="DUF1858 DOMAIN-CONTAINING PROTEIN"/>
    <property type="match status" value="1"/>
</dbReference>
<dbReference type="Proteomes" id="UP001559025">
    <property type="component" value="Unassembled WGS sequence"/>
</dbReference>
<comment type="caution">
    <text evidence="2">The sequence shown here is derived from an EMBL/GenBank/DDBJ whole genome shotgun (WGS) entry which is preliminary data.</text>
</comment>
<proteinExistence type="predicted"/>
<accession>A0ABV3X0Q6</accession>
<evidence type="ECO:0000259" key="1">
    <source>
        <dbReference type="Pfam" id="PF08984"/>
    </source>
</evidence>
<dbReference type="PANTHER" id="PTHR39341">
    <property type="entry name" value="BSL7085 PROTEIN"/>
    <property type="match status" value="1"/>
</dbReference>
<name>A0ABV3X0Q6_9HYPH</name>
<evidence type="ECO:0000313" key="3">
    <source>
        <dbReference type="Proteomes" id="UP001559025"/>
    </source>
</evidence>
<dbReference type="Gene3D" id="1.10.3910.10">
    <property type="entry name" value="SP0561-like"/>
    <property type="match status" value="1"/>
</dbReference>
<sequence>MKPPLTIDPDMTVDEIMRRWPATIRVFIRHRMLCIGCPIGVFHNLTDACDAHRLDEETVSRELLAAMTNDDLVSGPSVFETTGAR</sequence>
<evidence type="ECO:0000313" key="2">
    <source>
        <dbReference type="EMBL" id="MEX4010532.1"/>
    </source>
</evidence>
<dbReference type="RefSeq" id="WP_312860709.1">
    <property type="nucleotide sequence ID" value="NZ_JAZHFV010000015.1"/>
</dbReference>
<dbReference type="InterPro" id="IPR023883">
    <property type="entry name" value="CHP03980_redox-disulphide"/>
</dbReference>
<protein>
    <submittedName>
        <fullName evidence="2">DUF1858 domain-containing protein</fullName>
    </submittedName>
</protein>
<dbReference type="InterPro" id="IPR015077">
    <property type="entry name" value="DUF1858"/>
</dbReference>
<dbReference type="InterPro" id="IPR038062">
    <property type="entry name" value="ScdA-like_N_sf"/>
</dbReference>
<dbReference type="EMBL" id="JAZHFV010000015">
    <property type="protein sequence ID" value="MEX4010532.1"/>
    <property type="molecule type" value="Genomic_DNA"/>
</dbReference>
<dbReference type="Pfam" id="PF08984">
    <property type="entry name" value="DUF1858"/>
    <property type="match status" value="1"/>
</dbReference>
<keyword evidence="3" id="KW-1185">Reference proteome</keyword>
<dbReference type="NCBIfam" id="TIGR03980">
    <property type="entry name" value="prismane_assoc"/>
    <property type="match status" value="1"/>
</dbReference>
<reference evidence="2 3" key="1">
    <citation type="submission" date="2024-01" db="EMBL/GenBank/DDBJ databases">
        <title>New evidence supports the origin of RcGTA from prophage.</title>
        <authorList>
            <person name="Xu Y."/>
            <person name="Liu B."/>
            <person name="Chen F."/>
        </authorList>
    </citation>
    <scope>NUCLEOTIDE SEQUENCE [LARGE SCALE GENOMIC DNA]</scope>
    <source>
        <strain evidence="2 3">CBW1107-2</strain>
    </source>
</reference>
<gene>
    <name evidence="2" type="ORF">V1479_24810</name>
</gene>